<evidence type="ECO:0000256" key="6">
    <source>
        <dbReference type="ARBA" id="ARBA00023268"/>
    </source>
</evidence>
<sequence>MSEHRRKPPQPNGGGRAAGRRGAQPPSPSPAGGRPTPPRSGPGPYGGRDPSGTGGPSGPGDTNGTGGAYRGAPARHHDSEPERPYGGRAEARRAAQRGGRRRAAGGPDGPGAGGGRRGGGGTGGGGRGPNGPNGPHGPNGPKPKRLIDYPRWGKHGWRRWTPSWRQSMGITVAFCGTLVALIGVAYLTVGVPSENAAAATQKNVYYWADGTPMVVSGGGDLNRQIVDIQDIPKPMQNAVVSAENATFWTDSGIDPQGVARAIVKMAEGGETQSGSTITQQYVKNTYLDQSQTVTRKFKEMLISIKVGEQMPKSKILAGYLNTGYYGRGAYGIQAASQAYYGIDCDKLSVSQSAFMGALLNGPNLYDPNGGIGPGATPSENLTRAKARWSWILDREVDTHDLTPSQRAQYKTFPMPKPPKPATNKAGQIGYLTDLADNYVEASSPVTARDLAQGGYQIYTTFNKKDVMAMQKAVTDVTKASFNTKLRPKTDTYVQFGGASVVPGDGAIRAIYGGVDYLKHFTDNADYTGAQVGSTFKPFVLAAAMQYGVRDPNGPTEQPLSERTIVSPKSEYPGKNNWKVLQYNGQVWTDKDGKEWLQANDESDNFPSNTLEHAMQESVNSTYVQLGMDVGTDMVQKSALAAGVNKDSLASDQYPSFSIGTSSPSAIRMADAYSTFASNGEHYEPYSVTKVEQKGVAIYQHHSTSTQAYSSAVAQNVTGVLQDVVQHGTGTYALNLGRPAAGKTGTTDSNKSAWFTGYTPQLATSIGMFRMNDQAKPPTFLPMYGLGGNAKIFGASYPTEIWTAYMKQALAGQPVKQFPPVPKLGTAVNAHGASSSPSPSATPSPSASASTSPSPSISPSVSGTPLPGPSDSCGFFGCQPGGGTGGGNGGTGGGGMPSTTPSTGPGTGGGNNGGGNNGGGANGGLFGGNTG</sequence>
<organism evidence="13 14">
    <name type="scientific">Streptantibioticus silvisoli</name>
    <dbReference type="NCBI Taxonomy" id="2705255"/>
    <lineage>
        <taxon>Bacteria</taxon>
        <taxon>Bacillati</taxon>
        <taxon>Actinomycetota</taxon>
        <taxon>Actinomycetes</taxon>
        <taxon>Kitasatosporales</taxon>
        <taxon>Streptomycetaceae</taxon>
        <taxon>Streptantibioticus</taxon>
    </lineage>
</organism>
<feature type="compositionally biased region" description="Gly residues" evidence="9">
    <location>
        <begin position="904"/>
        <end position="930"/>
    </location>
</feature>
<keyword evidence="10" id="KW-0472">Membrane</keyword>
<feature type="compositionally biased region" description="Gly residues" evidence="9">
    <location>
        <begin position="52"/>
        <end position="69"/>
    </location>
</feature>
<evidence type="ECO:0000259" key="11">
    <source>
        <dbReference type="Pfam" id="PF00905"/>
    </source>
</evidence>
<keyword evidence="2" id="KW-0645">Protease</keyword>
<gene>
    <name evidence="13" type="ORF">POF43_004145</name>
</gene>
<feature type="compositionally biased region" description="Gly residues" evidence="9">
    <location>
        <begin position="106"/>
        <end position="131"/>
    </location>
</feature>
<keyword evidence="14" id="KW-1185">Reference proteome</keyword>
<dbReference type="Pfam" id="PF00905">
    <property type="entry name" value="Transpeptidase"/>
    <property type="match status" value="1"/>
</dbReference>
<dbReference type="RefSeq" id="WP_271322954.1">
    <property type="nucleotide sequence ID" value="NZ_JAAGKO020000004.1"/>
</dbReference>
<feature type="compositionally biased region" description="Gly residues" evidence="9">
    <location>
        <begin position="878"/>
        <end position="895"/>
    </location>
</feature>
<evidence type="ECO:0000256" key="3">
    <source>
        <dbReference type="ARBA" id="ARBA00022676"/>
    </source>
</evidence>
<evidence type="ECO:0000256" key="1">
    <source>
        <dbReference type="ARBA" id="ARBA00022645"/>
    </source>
</evidence>
<proteinExistence type="predicted"/>
<dbReference type="Gene3D" id="3.40.710.10">
    <property type="entry name" value="DD-peptidase/beta-lactamase superfamily"/>
    <property type="match status" value="1"/>
</dbReference>
<evidence type="ECO:0000313" key="13">
    <source>
        <dbReference type="EMBL" id="MDI5961920.1"/>
    </source>
</evidence>
<dbReference type="InterPro" id="IPR001460">
    <property type="entry name" value="PCN-bd_Tpept"/>
</dbReference>
<dbReference type="GO" id="GO:0016757">
    <property type="term" value="F:glycosyltransferase activity"/>
    <property type="evidence" value="ECO:0007669"/>
    <property type="project" value="UniProtKB-KW"/>
</dbReference>
<comment type="catalytic activity">
    <reaction evidence="7">
        <text>Preferential cleavage: (Ac)2-L-Lys-D-Ala-|-D-Ala. Also transpeptidation of peptidyl-alanyl moieties that are N-acyl substituents of D-alanine.</text>
        <dbReference type="EC" id="3.4.16.4"/>
    </reaction>
</comment>
<feature type="compositionally biased region" description="Basic residues" evidence="9">
    <location>
        <begin position="94"/>
        <end position="103"/>
    </location>
</feature>
<feature type="compositionally biased region" description="Pro residues" evidence="9">
    <location>
        <begin position="25"/>
        <end position="41"/>
    </location>
</feature>
<keyword evidence="1" id="KW-0121">Carboxypeptidase</keyword>
<protein>
    <submittedName>
        <fullName evidence="13">Transglycosylase domain-containing protein</fullName>
        <ecNumber evidence="13">2.4.-.-</ecNumber>
    </submittedName>
</protein>
<feature type="region of interest" description="Disordered" evidence="9">
    <location>
        <begin position="821"/>
        <end position="930"/>
    </location>
</feature>
<feature type="compositionally biased region" description="Low complexity" evidence="9">
    <location>
        <begin position="832"/>
        <end position="864"/>
    </location>
</feature>
<evidence type="ECO:0000256" key="8">
    <source>
        <dbReference type="ARBA" id="ARBA00049902"/>
    </source>
</evidence>
<dbReference type="InterPro" id="IPR012338">
    <property type="entry name" value="Beta-lactam/transpept-like"/>
</dbReference>
<keyword evidence="4 13" id="KW-0808">Transferase</keyword>
<accession>A0ABT6VTW7</accession>
<feature type="domain" description="Penicillin-binding protein transpeptidase" evidence="11">
    <location>
        <begin position="529"/>
        <end position="792"/>
    </location>
</feature>
<dbReference type="PANTHER" id="PTHR32282:SF34">
    <property type="entry name" value="PENICILLIN-BINDING PROTEIN 1A"/>
    <property type="match status" value="1"/>
</dbReference>
<evidence type="ECO:0000256" key="5">
    <source>
        <dbReference type="ARBA" id="ARBA00022801"/>
    </source>
</evidence>
<keyword evidence="5" id="KW-0378">Hydrolase</keyword>
<dbReference type="EMBL" id="JAAGKO020000004">
    <property type="protein sequence ID" value="MDI5961920.1"/>
    <property type="molecule type" value="Genomic_DNA"/>
</dbReference>
<keyword evidence="10" id="KW-0812">Transmembrane</keyword>
<dbReference type="InterPro" id="IPR036950">
    <property type="entry name" value="PBP_transglycosylase"/>
</dbReference>
<dbReference type="SUPFAM" id="SSF56601">
    <property type="entry name" value="beta-lactamase/transpeptidase-like"/>
    <property type="match status" value="1"/>
</dbReference>
<comment type="catalytic activity">
    <reaction evidence="8">
        <text>[GlcNAc-(1-&gt;4)-Mur2Ac(oyl-L-Ala-gamma-D-Glu-L-Lys-D-Ala-D-Ala)](n)-di-trans,octa-cis-undecaprenyl diphosphate + beta-D-GlcNAc-(1-&gt;4)-Mur2Ac(oyl-L-Ala-gamma-D-Glu-L-Lys-D-Ala-D-Ala)-di-trans,octa-cis-undecaprenyl diphosphate = [GlcNAc-(1-&gt;4)-Mur2Ac(oyl-L-Ala-gamma-D-Glu-L-Lys-D-Ala-D-Ala)](n+1)-di-trans,octa-cis-undecaprenyl diphosphate + di-trans,octa-cis-undecaprenyl diphosphate + H(+)</text>
        <dbReference type="Rhea" id="RHEA:23708"/>
        <dbReference type="Rhea" id="RHEA-COMP:9602"/>
        <dbReference type="Rhea" id="RHEA-COMP:9603"/>
        <dbReference type="ChEBI" id="CHEBI:15378"/>
        <dbReference type="ChEBI" id="CHEBI:58405"/>
        <dbReference type="ChEBI" id="CHEBI:60033"/>
        <dbReference type="ChEBI" id="CHEBI:78435"/>
        <dbReference type="EC" id="2.4.99.28"/>
    </reaction>
</comment>
<keyword evidence="3 13" id="KW-0328">Glycosyltransferase</keyword>
<feature type="region of interest" description="Disordered" evidence="9">
    <location>
        <begin position="1"/>
        <end position="148"/>
    </location>
</feature>
<name>A0ABT6VTW7_9ACTN</name>
<keyword evidence="6" id="KW-0511">Multifunctional enzyme</keyword>
<dbReference type="EC" id="2.4.-.-" evidence="13"/>
<feature type="transmembrane region" description="Helical" evidence="10">
    <location>
        <begin position="168"/>
        <end position="189"/>
    </location>
</feature>
<comment type="caution">
    <text evidence="13">The sequence shown here is derived from an EMBL/GenBank/DDBJ whole genome shotgun (WGS) entry which is preliminary data.</text>
</comment>
<dbReference type="Gene3D" id="1.10.3810.10">
    <property type="entry name" value="Biosynthetic peptidoglycan transglycosylase-like"/>
    <property type="match status" value="1"/>
</dbReference>
<evidence type="ECO:0000313" key="14">
    <source>
        <dbReference type="Proteomes" id="UP001156398"/>
    </source>
</evidence>
<evidence type="ECO:0000256" key="10">
    <source>
        <dbReference type="SAM" id="Phobius"/>
    </source>
</evidence>
<feature type="compositionally biased region" description="Basic and acidic residues" evidence="9">
    <location>
        <begin position="75"/>
        <end position="93"/>
    </location>
</feature>
<dbReference type="PANTHER" id="PTHR32282">
    <property type="entry name" value="BINDING PROTEIN TRANSPEPTIDASE, PUTATIVE-RELATED"/>
    <property type="match status" value="1"/>
</dbReference>
<evidence type="ECO:0000256" key="4">
    <source>
        <dbReference type="ARBA" id="ARBA00022679"/>
    </source>
</evidence>
<evidence type="ECO:0000256" key="9">
    <source>
        <dbReference type="SAM" id="MobiDB-lite"/>
    </source>
</evidence>
<reference evidence="13 14" key="1">
    <citation type="submission" date="2023-05" db="EMBL/GenBank/DDBJ databases">
        <title>Streptantibioticus silvisoli sp. nov., acidotolerant actinomycetes 1 from pine litter.</title>
        <authorList>
            <person name="Swiecimska M."/>
            <person name="Golinska P."/>
            <person name="Sangal V."/>
            <person name="Wachnowicz B."/>
            <person name="Goodfellow M."/>
        </authorList>
    </citation>
    <scope>NUCLEOTIDE SEQUENCE [LARGE SCALE GENOMIC DNA]</scope>
    <source>
        <strain evidence="13 14">SL54</strain>
    </source>
</reference>
<dbReference type="InterPro" id="IPR001264">
    <property type="entry name" value="Glyco_trans_51"/>
</dbReference>
<dbReference type="Proteomes" id="UP001156398">
    <property type="component" value="Unassembled WGS sequence"/>
</dbReference>
<dbReference type="Pfam" id="PF00912">
    <property type="entry name" value="Transgly"/>
    <property type="match status" value="1"/>
</dbReference>
<keyword evidence="10" id="KW-1133">Transmembrane helix</keyword>
<evidence type="ECO:0000256" key="7">
    <source>
        <dbReference type="ARBA" id="ARBA00034000"/>
    </source>
</evidence>
<evidence type="ECO:0000259" key="12">
    <source>
        <dbReference type="Pfam" id="PF00912"/>
    </source>
</evidence>
<evidence type="ECO:0000256" key="2">
    <source>
        <dbReference type="ARBA" id="ARBA00022670"/>
    </source>
</evidence>
<dbReference type="SUPFAM" id="SSF53955">
    <property type="entry name" value="Lysozyme-like"/>
    <property type="match status" value="1"/>
</dbReference>
<dbReference type="InterPro" id="IPR050396">
    <property type="entry name" value="Glycosyltr_51/Transpeptidase"/>
</dbReference>
<feature type="domain" description="Glycosyl transferase family 51" evidence="12">
    <location>
        <begin position="220"/>
        <end position="394"/>
    </location>
</feature>
<dbReference type="InterPro" id="IPR023346">
    <property type="entry name" value="Lysozyme-like_dom_sf"/>
</dbReference>